<gene>
    <name evidence="2" type="ORF">L3X38_036766</name>
</gene>
<dbReference type="Proteomes" id="UP001054821">
    <property type="component" value="Chromosome 7"/>
</dbReference>
<evidence type="ECO:0000313" key="3">
    <source>
        <dbReference type="Proteomes" id="UP001054821"/>
    </source>
</evidence>
<feature type="coiled-coil region" evidence="1">
    <location>
        <begin position="57"/>
        <end position="94"/>
    </location>
</feature>
<dbReference type="EMBL" id="JAJFAZ020000007">
    <property type="protein sequence ID" value="KAI5317059.1"/>
    <property type="molecule type" value="Genomic_DNA"/>
</dbReference>
<dbReference type="AlphaFoldDB" id="A0AAD4V3C8"/>
<keyword evidence="1" id="KW-0175">Coiled coil</keyword>
<protein>
    <submittedName>
        <fullName evidence="2">Uncharacterized protein</fullName>
    </submittedName>
</protein>
<sequence length="159" mass="18162">MQLVLIQVARVKPHLAPACQSLEHWLSKTLRHISMIREILHPTVDLEEVFEDNYDSKTRYLELIEATEDILDKLEELEGQEEELRADIAADLDLKAKLDEKLEESRARIAASKPAIQDLTSRTFQARLANKKATSMHKALSLELDNVTDLISIVLEYIS</sequence>
<proteinExistence type="predicted"/>
<accession>A0AAD4V3C8</accession>
<organism evidence="2 3">
    <name type="scientific">Prunus dulcis</name>
    <name type="common">Almond</name>
    <name type="synonym">Amygdalus dulcis</name>
    <dbReference type="NCBI Taxonomy" id="3755"/>
    <lineage>
        <taxon>Eukaryota</taxon>
        <taxon>Viridiplantae</taxon>
        <taxon>Streptophyta</taxon>
        <taxon>Embryophyta</taxon>
        <taxon>Tracheophyta</taxon>
        <taxon>Spermatophyta</taxon>
        <taxon>Magnoliopsida</taxon>
        <taxon>eudicotyledons</taxon>
        <taxon>Gunneridae</taxon>
        <taxon>Pentapetalae</taxon>
        <taxon>rosids</taxon>
        <taxon>fabids</taxon>
        <taxon>Rosales</taxon>
        <taxon>Rosaceae</taxon>
        <taxon>Amygdaloideae</taxon>
        <taxon>Amygdaleae</taxon>
        <taxon>Prunus</taxon>
    </lineage>
</organism>
<evidence type="ECO:0000313" key="2">
    <source>
        <dbReference type="EMBL" id="KAI5317059.1"/>
    </source>
</evidence>
<evidence type="ECO:0000256" key="1">
    <source>
        <dbReference type="SAM" id="Coils"/>
    </source>
</evidence>
<keyword evidence="3" id="KW-1185">Reference proteome</keyword>
<comment type="caution">
    <text evidence="2">The sequence shown here is derived from an EMBL/GenBank/DDBJ whole genome shotgun (WGS) entry which is preliminary data.</text>
</comment>
<reference evidence="2 3" key="1">
    <citation type="journal article" date="2022" name="G3 (Bethesda)">
        <title>Whole-genome sequence and methylome profiling of the almond [Prunus dulcis (Mill.) D.A. Webb] cultivar 'Nonpareil'.</title>
        <authorList>
            <person name="D'Amico-Willman K.M."/>
            <person name="Ouma W.Z."/>
            <person name="Meulia T."/>
            <person name="Sideli G.M."/>
            <person name="Gradziel T.M."/>
            <person name="Fresnedo-Ramirez J."/>
        </authorList>
    </citation>
    <scope>NUCLEOTIDE SEQUENCE [LARGE SCALE GENOMIC DNA]</scope>
    <source>
        <strain evidence="2">Clone GOH B32 T37-40</strain>
    </source>
</reference>
<name>A0AAD4V3C8_PRUDU</name>